<dbReference type="EMBL" id="JADCNL010000013">
    <property type="protein sequence ID" value="KAG0455446.1"/>
    <property type="molecule type" value="Genomic_DNA"/>
</dbReference>
<keyword evidence="2" id="KW-1185">Reference proteome</keyword>
<comment type="caution">
    <text evidence="1">The sequence shown here is derived from an EMBL/GenBank/DDBJ whole genome shotgun (WGS) entry which is preliminary data.</text>
</comment>
<proteinExistence type="predicted"/>
<organism evidence="1 2">
    <name type="scientific">Vanilla planifolia</name>
    <name type="common">Vanilla</name>
    <dbReference type="NCBI Taxonomy" id="51239"/>
    <lineage>
        <taxon>Eukaryota</taxon>
        <taxon>Viridiplantae</taxon>
        <taxon>Streptophyta</taxon>
        <taxon>Embryophyta</taxon>
        <taxon>Tracheophyta</taxon>
        <taxon>Spermatophyta</taxon>
        <taxon>Magnoliopsida</taxon>
        <taxon>Liliopsida</taxon>
        <taxon>Asparagales</taxon>
        <taxon>Orchidaceae</taxon>
        <taxon>Vanilloideae</taxon>
        <taxon>Vanilleae</taxon>
        <taxon>Vanilla</taxon>
    </lineage>
</organism>
<gene>
    <name evidence="1" type="ORF">HPP92_024738</name>
</gene>
<reference evidence="1 2" key="1">
    <citation type="journal article" date="2020" name="Nat. Food">
        <title>A phased Vanilla planifolia genome enables genetic improvement of flavour and production.</title>
        <authorList>
            <person name="Hasing T."/>
            <person name="Tang H."/>
            <person name="Brym M."/>
            <person name="Khazi F."/>
            <person name="Huang T."/>
            <person name="Chambers A.H."/>
        </authorList>
    </citation>
    <scope>NUCLEOTIDE SEQUENCE [LARGE SCALE GENOMIC DNA]</scope>
    <source>
        <tissue evidence="1">Leaf</tissue>
    </source>
</reference>
<dbReference type="AlphaFoldDB" id="A0A835PNI5"/>
<sequence>MGFCGGVIDLGLEEAVHLRINVLDGDLEFVDGLDLWKLSLTHEAPDEILENDVVRRREEGEDVGDKLALLQDVIW</sequence>
<evidence type="ECO:0000313" key="1">
    <source>
        <dbReference type="EMBL" id="KAG0455446.1"/>
    </source>
</evidence>
<evidence type="ECO:0000313" key="2">
    <source>
        <dbReference type="Proteomes" id="UP000636800"/>
    </source>
</evidence>
<accession>A0A835PNI5</accession>
<protein>
    <submittedName>
        <fullName evidence="1">Uncharacterized protein</fullName>
    </submittedName>
</protein>
<name>A0A835PNI5_VANPL</name>
<dbReference type="Proteomes" id="UP000636800">
    <property type="component" value="Chromosome 13"/>
</dbReference>
<dbReference type="OrthoDB" id="549243at2759"/>